<dbReference type="AlphaFoldDB" id="A0AAU9NUU5"/>
<proteinExistence type="predicted"/>
<dbReference type="EMBL" id="CAKMRJ010005412">
    <property type="protein sequence ID" value="CAH1441496.1"/>
    <property type="molecule type" value="Genomic_DNA"/>
</dbReference>
<keyword evidence="2" id="KW-1185">Reference proteome</keyword>
<protein>
    <submittedName>
        <fullName evidence="1">Uncharacterized protein</fullName>
    </submittedName>
</protein>
<accession>A0AAU9NUU5</accession>
<gene>
    <name evidence="1" type="ORF">LVIROSA_LOCUS27548</name>
</gene>
<dbReference type="Proteomes" id="UP001157418">
    <property type="component" value="Unassembled WGS sequence"/>
</dbReference>
<name>A0AAU9NUU5_9ASTR</name>
<sequence length="83" mass="9600">MVGNVDIISYVSTRGRSTASHGREKYPFLQLFFPIYPRNSRILKFFTCNSADFFHFNRPISHEFLGASLNPSSDRIEIDLLRS</sequence>
<evidence type="ECO:0000313" key="2">
    <source>
        <dbReference type="Proteomes" id="UP001157418"/>
    </source>
</evidence>
<comment type="caution">
    <text evidence="1">The sequence shown here is derived from an EMBL/GenBank/DDBJ whole genome shotgun (WGS) entry which is preliminary data.</text>
</comment>
<evidence type="ECO:0000313" key="1">
    <source>
        <dbReference type="EMBL" id="CAH1441496.1"/>
    </source>
</evidence>
<reference evidence="1 2" key="1">
    <citation type="submission" date="2022-01" db="EMBL/GenBank/DDBJ databases">
        <authorList>
            <person name="Xiong W."/>
            <person name="Schranz E."/>
        </authorList>
    </citation>
    <scope>NUCLEOTIDE SEQUENCE [LARGE SCALE GENOMIC DNA]</scope>
</reference>
<organism evidence="1 2">
    <name type="scientific">Lactuca virosa</name>
    <dbReference type="NCBI Taxonomy" id="75947"/>
    <lineage>
        <taxon>Eukaryota</taxon>
        <taxon>Viridiplantae</taxon>
        <taxon>Streptophyta</taxon>
        <taxon>Embryophyta</taxon>
        <taxon>Tracheophyta</taxon>
        <taxon>Spermatophyta</taxon>
        <taxon>Magnoliopsida</taxon>
        <taxon>eudicotyledons</taxon>
        <taxon>Gunneridae</taxon>
        <taxon>Pentapetalae</taxon>
        <taxon>asterids</taxon>
        <taxon>campanulids</taxon>
        <taxon>Asterales</taxon>
        <taxon>Asteraceae</taxon>
        <taxon>Cichorioideae</taxon>
        <taxon>Cichorieae</taxon>
        <taxon>Lactucinae</taxon>
        <taxon>Lactuca</taxon>
    </lineage>
</organism>